<dbReference type="EMBL" id="JAGTTL010000030">
    <property type="protein sequence ID" value="KAK6298489.1"/>
    <property type="molecule type" value="Genomic_DNA"/>
</dbReference>
<dbReference type="Pfam" id="PF13499">
    <property type="entry name" value="EF-hand_7"/>
    <property type="match status" value="1"/>
</dbReference>
<feature type="region of interest" description="Disordered" evidence="4">
    <location>
        <begin position="1"/>
        <end position="97"/>
    </location>
</feature>
<dbReference type="AlphaFoldDB" id="A0AAN8QBD5"/>
<evidence type="ECO:0000256" key="4">
    <source>
        <dbReference type="SAM" id="MobiDB-lite"/>
    </source>
</evidence>
<dbReference type="FunFam" id="1.10.238.10:FF:000069">
    <property type="entry name" value="calcium-binding protein 1 isoform X1"/>
    <property type="match status" value="1"/>
</dbReference>
<keyword evidence="1" id="KW-0479">Metal-binding</keyword>
<dbReference type="Pfam" id="PF00036">
    <property type="entry name" value="EF-hand_1"/>
    <property type="match status" value="1"/>
</dbReference>
<keyword evidence="2" id="KW-0677">Repeat</keyword>
<feature type="compositionally biased region" description="Acidic residues" evidence="4">
    <location>
        <begin position="87"/>
        <end position="97"/>
    </location>
</feature>
<dbReference type="FunFam" id="1.10.238.10:FF:000037">
    <property type="entry name" value="calcium-binding protein 1 isoform X2"/>
    <property type="match status" value="1"/>
</dbReference>
<keyword evidence="7" id="KW-1185">Reference proteome</keyword>
<dbReference type="SUPFAM" id="SSF47473">
    <property type="entry name" value="EF-hand"/>
    <property type="match status" value="1"/>
</dbReference>
<dbReference type="SMART" id="SM00054">
    <property type="entry name" value="EFh"/>
    <property type="match status" value="3"/>
</dbReference>
<dbReference type="InterPro" id="IPR011992">
    <property type="entry name" value="EF-hand-dom_pair"/>
</dbReference>
<evidence type="ECO:0000259" key="5">
    <source>
        <dbReference type="PROSITE" id="PS50222"/>
    </source>
</evidence>
<organism evidence="6 7">
    <name type="scientific">Coregonus suidteri</name>
    <dbReference type="NCBI Taxonomy" id="861788"/>
    <lineage>
        <taxon>Eukaryota</taxon>
        <taxon>Metazoa</taxon>
        <taxon>Chordata</taxon>
        <taxon>Craniata</taxon>
        <taxon>Vertebrata</taxon>
        <taxon>Euteleostomi</taxon>
        <taxon>Actinopterygii</taxon>
        <taxon>Neopterygii</taxon>
        <taxon>Teleostei</taxon>
        <taxon>Protacanthopterygii</taxon>
        <taxon>Salmoniformes</taxon>
        <taxon>Salmonidae</taxon>
        <taxon>Coregoninae</taxon>
        <taxon>Coregonus</taxon>
    </lineage>
</organism>
<dbReference type="Proteomes" id="UP001356427">
    <property type="component" value="Unassembled WGS sequence"/>
</dbReference>
<dbReference type="GO" id="GO:0005737">
    <property type="term" value="C:cytoplasm"/>
    <property type="evidence" value="ECO:0007669"/>
    <property type="project" value="TreeGrafter"/>
</dbReference>
<dbReference type="GO" id="GO:0005509">
    <property type="term" value="F:calcium ion binding"/>
    <property type="evidence" value="ECO:0007669"/>
    <property type="project" value="InterPro"/>
</dbReference>
<dbReference type="InterPro" id="IPR002048">
    <property type="entry name" value="EF_hand_dom"/>
</dbReference>
<evidence type="ECO:0000256" key="1">
    <source>
        <dbReference type="ARBA" id="ARBA00022723"/>
    </source>
</evidence>
<keyword evidence="3" id="KW-0106">Calcium</keyword>
<comment type="caution">
    <text evidence="6">The sequence shown here is derived from an EMBL/GenBank/DDBJ whole genome shotgun (WGS) entry which is preliminary data.</text>
</comment>
<proteinExistence type="predicted"/>
<name>A0AAN8QBD5_9TELE</name>
<feature type="compositionally biased region" description="Basic residues" evidence="4">
    <location>
        <begin position="37"/>
        <end position="47"/>
    </location>
</feature>
<feature type="domain" description="EF-hand" evidence="5">
    <location>
        <begin position="137"/>
        <end position="172"/>
    </location>
</feature>
<gene>
    <name evidence="6" type="ORF">J4Q44_G00315440</name>
</gene>
<dbReference type="InterPro" id="IPR018247">
    <property type="entry name" value="EF_Hand_1_Ca_BS"/>
</dbReference>
<dbReference type="PROSITE" id="PS00018">
    <property type="entry name" value="EF_HAND_1"/>
    <property type="match status" value="2"/>
</dbReference>
<dbReference type="Gene3D" id="1.10.238.10">
    <property type="entry name" value="EF-hand"/>
    <property type="match status" value="2"/>
</dbReference>
<dbReference type="InterPro" id="IPR043582">
    <property type="entry name" value="CaBP1/2/4/5"/>
</dbReference>
<dbReference type="GO" id="GO:0005246">
    <property type="term" value="F:calcium channel regulator activity"/>
    <property type="evidence" value="ECO:0007669"/>
    <property type="project" value="TreeGrafter"/>
</dbReference>
<evidence type="ECO:0000256" key="3">
    <source>
        <dbReference type="ARBA" id="ARBA00022837"/>
    </source>
</evidence>
<dbReference type="PROSITE" id="PS50222">
    <property type="entry name" value="EF_HAND_2"/>
    <property type="match status" value="3"/>
</dbReference>
<feature type="compositionally biased region" description="Polar residues" evidence="4">
    <location>
        <begin position="7"/>
        <end position="19"/>
    </location>
</feature>
<evidence type="ECO:0000313" key="6">
    <source>
        <dbReference type="EMBL" id="KAK6298489.1"/>
    </source>
</evidence>
<accession>A0AAN8QBD5</accession>
<feature type="domain" description="EF-hand" evidence="5">
    <location>
        <begin position="211"/>
        <end position="246"/>
    </location>
</feature>
<reference evidence="6 7" key="1">
    <citation type="submission" date="2021-04" db="EMBL/GenBank/DDBJ databases">
        <authorList>
            <person name="De Guttry C."/>
            <person name="Zahm M."/>
            <person name="Klopp C."/>
            <person name="Cabau C."/>
            <person name="Louis A."/>
            <person name="Berthelot C."/>
            <person name="Parey E."/>
            <person name="Roest Crollius H."/>
            <person name="Montfort J."/>
            <person name="Robinson-Rechavi M."/>
            <person name="Bucao C."/>
            <person name="Bouchez O."/>
            <person name="Gislard M."/>
            <person name="Lluch J."/>
            <person name="Milhes M."/>
            <person name="Lampietro C."/>
            <person name="Lopez Roques C."/>
            <person name="Donnadieu C."/>
            <person name="Braasch I."/>
            <person name="Desvignes T."/>
            <person name="Postlethwait J."/>
            <person name="Bobe J."/>
            <person name="Wedekind C."/>
            <person name="Guiguen Y."/>
        </authorList>
    </citation>
    <scope>NUCLEOTIDE SEQUENCE [LARGE SCALE GENOMIC DNA]</scope>
    <source>
        <strain evidence="6">Cs_M1</strain>
        <tissue evidence="6">Blood</tissue>
    </source>
</reference>
<evidence type="ECO:0000313" key="7">
    <source>
        <dbReference type="Proteomes" id="UP001356427"/>
    </source>
</evidence>
<sequence>MFMIIQKDSSVGESVTEGMSTPHEKTAKQVKAAISKKVQRQQKKQRRWSSEQSGVSEVSAAGVKPPHGRRYTPFPVTARDRERGTGDEEEEEEDLDVEEKVAEMMKTGSQKQEEKEPIDLLPIMDPAFGPDRDLRPEEIEELREAFAEFDKKKNGYISYKDLGECMRTMGYMPTEMELIELGQSICGGKLDFEDFVELMGPKMLAETADMIGVKELRDAFKEFDANGDGKISIMELREAMKKLMGEQLTNREIDEILRDVDLNGDGLVDFEEFVRMMSR</sequence>
<dbReference type="PANTHER" id="PTHR45917">
    <property type="entry name" value="CALCIUM-BINDING PROTEIN 1-RELATED"/>
    <property type="match status" value="1"/>
</dbReference>
<dbReference type="PANTHER" id="PTHR45917:SF13">
    <property type="entry name" value="CALCIUM-BINDING PROTEIN 2-LIKE ISOFORM X1"/>
    <property type="match status" value="1"/>
</dbReference>
<dbReference type="CDD" id="cd00051">
    <property type="entry name" value="EFh"/>
    <property type="match status" value="1"/>
</dbReference>
<evidence type="ECO:0000256" key="2">
    <source>
        <dbReference type="ARBA" id="ARBA00022737"/>
    </source>
</evidence>
<protein>
    <recommendedName>
        <fullName evidence="5">EF-hand domain-containing protein</fullName>
    </recommendedName>
</protein>
<feature type="domain" description="EF-hand" evidence="5">
    <location>
        <begin position="248"/>
        <end position="279"/>
    </location>
</feature>